<organism evidence="1 2">
    <name type="scientific">Brevibacterium aurantiacum</name>
    <dbReference type="NCBI Taxonomy" id="273384"/>
    <lineage>
        <taxon>Bacteria</taxon>
        <taxon>Bacillati</taxon>
        <taxon>Actinomycetota</taxon>
        <taxon>Actinomycetes</taxon>
        <taxon>Micrococcales</taxon>
        <taxon>Brevibacteriaceae</taxon>
        <taxon>Brevibacterium</taxon>
    </lineage>
</organism>
<dbReference type="EMBL" id="NRGO01000016">
    <property type="protein sequence ID" value="PCC49285.1"/>
    <property type="molecule type" value="Genomic_DNA"/>
</dbReference>
<sequence>MSNVPTAISRLGEDDSRESQNLRAVKWLLAQDGGPVVVVTPRRAVESECLARLTSQPRVRHHAWRGHSGGFYDGQRVLYAWPDRQRLNEIWNVDADAIAVIEWNAEVTAEWIEDVNPVQLYPGRTVEPTLGHPAVLDPLPNGLDAILEHVAATAAGYSSGLKWNEEDQLKADMMNRPDRWAGVTVAQVRAKCRQLGMRGNDVDIIADLMQRRKDGRRFNVRSSYRTFEFN</sequence>
<dbReference type="RefSeq" id="WP_096160934.1">
    <property type="nucleotide sequence ID" value="NZ_NRGO01000016.1"/>
</dbReference>
<name>A0A2A3ZD58_BREAU</name>
<accession>A0A2A3ZD58</accession>
<proteinExistence type="predicted"/>
<gene>
    <name evidence="1" type="ORF">CIK62_14380</name>
</gene>
<evidence type="ECO:0000313" key="1">
    <source>
        <dbReference type="EMBL" id="PCC49285.1"/>
    </source>
</evidence>
<protein>
    <submittedName>
        <fullName evidence="1">Uncharacterized protein</fullName>
    </submittedName>
</protein>
<dbReference type="Proteomes" id="UP000217720">
    <property type="component" value="Unassembled WGS sequence"/>
</dbReference>
<reference evidence="1 2" key="1">
    <citation type="journal article" date="2017" name="Elife">
        <title>Extensive horizontal gene transfer in cheese-associated bacteria.</title>
        <authorList>
            <person name="Bonham K.S."/>
            <person name="Wolfe B.E."/>
            <person name="Dutton R.J."/>
        </authorList>
    </citation>
    <scope>NUCLEOTIDE SEQUENCE [LARGE SCALE GENOMIC DNA]</scope>
    <source>
        <strain evidence="1 2">900_6</strain>
    </source>
</reference>
<dbReference type="AlphaFoldDB" id="A0A2A3ZD58"/>
<evidence type="ECO:0000313" key="2">
    <source>
        <dbReference type="Proteomes" id="UP000217720"/>
    </source>
</evidence>
<comment type="caution">
    <text evidence="1">The sequence shown here is derived from an EMBL/GenBank/DDBJ whole genome shotgun (WGS) entry which is preliminary data.</text>
</comment>